<reference evidence="10" key="1">
    <citation type="submission" date="2020-08" db="EMBL/GenBank/DDBJ databases">
        <title>Genome public.</title>
        <authorList>
            <person name="Liu C."/>
            <person name="Sun Q."/>
        </authorList>
    </citation>
    <scope>NUCLEOTIDE SEQUENCE</scope>
    <source>
        <strain evidence="10">NSJ-24</strain>
    </source>
</reference>
<dbReference type="GO" id="GO:0000156">
    <property type="term" value="F:phosphorelay response regulator activity"/>
    <property type="evidence" value="ECO:0007669"/>
    <property type="project" value="TreeGrafter"/>
</dbReference>
<dbReference type="Pfam" id="PF00486">
    <property type="entry name" value="Trans_reg_C"/>
    <property type="match status" value="1"/>
</dbReference>
<accession>A0A926I9L9</accession>
<dbReference type="EMBL" id="JACRTA010000002">
    <property type="protein sequence ID" value="MBC8568172.1"/>
    <property type="molecule type" value="Genomic_DNA"/>
</dbReference>
<dbReference type="SUPFAM" id="SSF46894">
    <property type="entry name" value="C-terminal effector domain of the bipartite response regulators"/>
    <property type="match status" value="1"/>
</dbReference>
<name>A0A926I9L9_9FIRM</name>
<evidence type="ECO:0000256" key="5">
    <source>
        <dbReference type="ARBA" id="ARBA00024867"/>
    </source>
</evidence>
<dbReference type="PANTHER" id="PTHR48111:SF43">
    <property type="entry name" value="STAGE 0 SPORULATION PROTEIN A HOMOLOG"/>
    <property type="match status" value="1"/>
</dbReference>
<dbReference type="InterPro" id="IPR011006">
    <property type="entry name" value="CheY-like_superfamily"/>
</dbReference>
<evidence type="ECO:0000313" key="10">
    <source>
        <dbReference type="EMBL" id="MBC8568172.1"/>
    </source>
</evidence>
<feature type="domain" description="Response regulatory" evidence="8">
    <location>
        <begin position="3"/>
        <end position="116"/>
    </location>
</feature>
<sequence length="224" mass="25692">MYKIFIVEDDETIAHSIADRLSSWGFESNVCNNFRNILTQFLEIEPHLVLMDISLPFFNGYHWCSEIRKISKVPIMFISSAGDKMNIVMAINMGADDFVSKPFDMDMLLAKIQALLRRTYDFTTQQSGIFQHDNIILNSTACTVTYHDNKLELSKNENKILTILLENKGQVVSRDILMNKLWETDCFIDENTLSVNVTRLRKSLAAIGVHDLIKTKKGMGYIIE</sequence>
<dbReference type="InterPro" id="IPR039420">
    <property type="entry name" value="WalR-like"/>
</dbReference>
<evidence type="ECO:0000313" key="11">
    <source>
        <dbReference type="Proteomes" id="UP000610862"/>
    </source>
</evidence>
<organism evidence="10 11">
    <name type="scientific">Lentihominibacter hominis</name>
    <dbReference type="NCBI Taxonomy" id="2763645"/>
    <lineage>
        <taxon>Bacteria</taxon>
        <taxon>Bacillati</taxon>
        <taxon>Bacillota</taxon>
        <taxon>Clostridia</taxon>
        <taxon>Peptostreptococcales</taxon>
        <taxon>Anaerovoracaceae</taxon>
        <taxon>Lentihominibacter</taxon>
    </lineage>
</organism>
<dbReference type="CDD" id="cd00383">
    <property type="entry name" value="trans_reg_C"/>
    <property type="match status" value="1"/>
</dbReference>
<keyword evidence="11" id="KW-1185">Reference proteome</keyword>
<dbReference type="InterPro" id="IPR001867">
    <property type="entry name" value="OmpR/PhoB-type_DNA-bd"/>
</dbReference>
<evidence type="ECO:0000256" key="7">
    <source>
        <dbReference type="PROSITE-ProRule" id="PRU01091"/>
    </source>
</evidence>
<dbReference type="Gene3D" id="3.40.50.2300">
    <property type="match status" value="1"/>
</dbReference>
<dbReference type="Gene3D" id="1.10.10.10">
    <property type="entry name" value="Winged helix-like DNA-binding domain superfamily/Winged helix DNA-binding domain"/>
    <property type="match status" value="1"/>
</dbReference>
<dbReference type="SUPFAM" id="SSF52172">
    <property type="entry name" value="CheY-like"/>
    <property type="match status" value="1"/>
</dbReference>
<dbReference type="Proteomes" id="UP000610862">
    <property type="component" value="Unassembled WGS sequence"/>
</dbReference>
<keyword evidence="4" id="KW-0804">Transcription</keyword>
<evidence type="ECO:0000256" key="1">
    <source>
        <dbReference type="ARBA" id="ARBA00018672"/>
    </source>
</evidence>
<dbReference type="GO" id="GO:0000976">
    <property type="term" value="F:transcription cis-regulatory region binding"/>
    <property type="evidence" value="ECO:0007669"/>
    <property type="project" value="TreeGrafter"/>
</dbReference>
<dbReference type="Pfam" id="PF00072">
    <property type="entry name" value="Response_reg"/>
    <property type="match status" value="1"/>
</dbReference>
<evidence type="ECO:0000259" key="8">
    <source>
        <dbReference type="PROSITE" id="PS50110"/>
    </source>
</evidence>
<feature type="modified residue" description="4-aspartylphosphate" evidence="6">
    <location>
        <position position="52"/>
    </location>
</feature>
<dbReference type="GO" id="GO:0032993">
    <property type="term" value="C:protein-DNA complex"/>
    <property type="evidence" value="ECO:0007669"/>
    <property type="project" value="TreeGrafter"/>
</dbReference>
<evidence type="ECO:0000256" key="3">
    <source>
        <dbReference type="ARBA" id="ARBA00023125"/>
    </source>
</evidence>
<evidence type="ECO:0000256" key="4">
    <source>
        <dbReference type="ARBA" id="ARBA00023163"/>
    </source>
</evidence>
<dbReference type="PROSITE" id="PS50110">
    <property type="entry name" value="RESPONSE_REGULATORY"/>
    <property type="match status" value="1"/>
</dbReference>
<dbReference type="PANTHER" id="PTHR48111">
    <property type="entry name" value="REGULATOR OF RPOS"/>
    <property type="match status" value="1"/>
</dbReference>
<proteinExistence type="predicted"/>
<dbReference type="InterPro" id="IPR016032">
    <property type="entry name" value="Sig_transdc_resp-reg_C-effctor"/>
</dbReference>
<keyword evidence="2" id="KW-0805">Transcription regulation</keyword>
<dbReference type="GO" id="GO:0005829">
    <property type="term" value="C:cytosol"/>
    <property type="evidence" value="ECO:0007669"/>
    <property type="project" value="TreeGrafter"/>
</dbReference>
<dbReference type="PROSITE" id="PS51755">
    <property type="entry name" value="OMPR_PHOB"/>
    <property type="match status" value="1"/>
</dbReference>
<dbReference type="SMART" id="SM00862">
    <property type="entry name" value="Trans_reg_C"/>
    <property type="match status" value="1"/>
</dbReference>
<feature type="DNA-binding region" description="OmpR/PhoB-type" evidence="7">
    <location>
        <begin position="127"/>
        <end position="224"/>
    </location>
</feature>
<evidence type="ECO:0000256" key="2">
    <source>
        <dbReference type="ARBA" id="ARBA00023015"/>
    </source>
</evidence>
<feature type="domain" description="OmpR/PhoB-type" evidence="9">
    <location>
        <begin position="127"/>
        <end position="224"/>
    </location>
</feature>
<evidence type="ECO:0000259" key="9">
    <source>
        <dbReference type="PROSITE" id="PS51755"/>
    </source>
</evidence>
<gene>
    <name evidence="10" type="ORF">H8692_05250</name>
</gene>
<dbReference type="CDD" id="cd18159">
    <property type="entry name" value="REC_OmpR_NsrR-like"/>
    <property type="match status" value="1"/>
</dbReference>
<evidence type="ECO:0000256" key="6">
    <source>
        <dbReference type="PROSITE-ProRule" id="PRU00169"/>
    </source>
</evidence>
<dbReference type="SMART" id="SM00448">
    <property type="entry name" value="REC"/>
    <property type="match status" value="1"/>
</dbReference>
<dbReference type="AlphaFoldDB" id="A0A926I9L9"/>
<keyword evidence="6" id="KW-0597">Phosphoprotein</keyword>
<dbReference type="GO" id="GO:0006355">
    <property type="term" value="P:regulation of DNA-templated transcription"/>
    <property type="evidence" value="ECO:0007669"/>
    <property type="project" value="InterPro"/>
</dbReference>
<protein>
    <recommendedName>
        <fullName evidence="1">Stage 0 sporulation protein A homolog</fullName>
    </recommendedName>
</protein>
<keyword evidence="3 7" id="KW-0238">DNA-binding</keyword>
<dbReference type="InterPro" id="IPR001789">
    <property type="entry name" value="Sig_transdc_resp-reg_receiver"/>
</dbReference>
<dbReference type="RefSeq" id="WP_187525146.1">
    <property type="nucleotide sequence ID" value="NZ_JACRTA010000002.1"/>
</dbReference>
<comment type="function">
    <text evidence="5">May play the central regulatory role in sporulation. It may be an element of the effector pathway responsible for the activation of sporulation genes in response to nutritional stress. Spo0A may act in concert with spo0H (a sigma factor) to control the expression of some genes that are critical to the sporulation process.</text>
</comment>
<comment type="caution">
    <text evidence="10">The sequence shown here is derived from an EMBL/GenBank/DDBJ whole genome shotgun (WGS) entry which is preliminary data.</text>
</comment>
<dbReference type="InterPro" id="IPR036388">
    <property type="entry name" value="WH-like_DNA-bd_sf"/>
</dbReference>